<dbReference type="FunFam" id="1.10.1520.10:FF:000001">
    <property type="entry name" value="Ribonuclease 3"/>
    <property type="match status" value="1"/>
</dbReference>
<dbReference type="SMART" id="SM00535">
    <property type="entry name" value="RIBOc"/>
    <property type="match status" value="1"/>
</dbReference>
<dbReference type="HAMAP" id="MF_00104">
    <property type="entry name" value="RNase_III"/>
    <property type="match status" value="1"/>
</dbReference>
<dbReference type="CDD" id="cd00593">
    <property type="entry name" value="RIBOc"/>
    <property type="match status" value="1"/>
</dbReference>
<dbReference type="SUPFAM" id="SSF54768">
    <property type="entry name" value="dsRNA-binding domain-like"/>
    <property type="match status" value="1"/>
</dbReference>
<organism evidence="18 19">
    <name type="scientific">candidate division WOR-1 bacterium RIFOXYC2_FULL_46_14</name>
    <dbReference type="NCBI Taxonomy" id="1802587"/>
    <lineage>
        <taxon>Bacteria</taxon>
        <taxon>Bacillati</taxon>
        <taxon>Saganbacteria</taxon>
    </lineage>
</organism>
<feature type="binding site" evidence="15">
    <location>
        <position position="119"/>
    </location>
    <ligand>
        <name>Mg(2+)</name>
        <dbReference type="ChEBI" id="CHEBI:18420"/>
    </ligand>
</feature>
<dbReference type="GO" id="GO:0003725">
    <property type="term" value="F:double-stranded RNA binding"/>
    <property type="evidence" value="ECO:0007669"/>
    <property type="project" value="TreeGrafter"/>
</dbReference>
<dbReference type="GO" id="GO:0006364">
    <property type="term" value="P:rRNA processing"/>
    <property type="evidence" value="ECO:0007669"/>
    <property type="project" value="UniProtKB-UniRule"/>
</dbReference>
<keyword evidence="15" id="KW-0699">rRNA-binding</keyword>
<dbReference type="InterPro" id="IPR036389">
    <property type="entry name" value="RNase_III_sf"/>
</dbReference>
<dbReference type="GO" id="GO:0010468">
    <property type="term" value="P:regulation of gene expression"/>
    <property type="evidence" value="ECO:0007669"/>
    <property type="project" value="TreeGrafter"/>
</dbReference>
<dbReference type="InterPro" id="IPR011907">
    <property type="entry name" value="RNase_III"/>
</dbReference>
<feature type="domain" description="RNase III" evidence="17">
    <location>
        <begin position="7"/>
        <end position="133"/>
    </location>
</feature>
<reference evidence="18 19" key="1">
    <citation type="journal article" date="2016" name="Nat. Commun.">
        <title>Thousands of microbial genomes shed light on interconnected biogeochemical processes in an aquifer system.</title>
        <authorList>
            <person name="Anantharaman K."/>
            <person name="Brown C.T."/>
            <person name="Hug L.A."/>
            <person name="Sharon I."/>
            <person name="Castelle C.J."/>
            <person name="Probst A.J."/>
            <person name="Thomas B.C."/>
            <person name="Singh A."/>
            <person name="Wilkins M.J."/>
            <person name="Karaoz U."/>
            <person name="Brodie E.L."/>
            <person name="Williams K.H."/>
            <person name="Hubbard S.S."/>
            <person name="Banfield J.F."/>
        </authorList>
    </citation>
    <scope>NUCLEOTIDE SEQUENCE [LARGE SCALE GENOMIC DNA]</scope>
</reference>
<comment type="subcellular location">
    <subcellularLocation>
        <location evidence="2 15">Cytoplasm</location>
    </subcellularLocation>
</comment>
<dbReference type="InterPro" id="IPR000999">
    <property type="entry name" value="RNase_III_dom"/>
</dbReference>
<keyword evidence="6 15" id="KW-0698">rRNA processing</keyword>
<feature type="domain" description="DRBM" evidence="16">
    <location>
        <begin position="160"/>
        <end position="229"/>
    </location>
</feature>
<evidence type="ECO:0000313" key="19">
    <source>
        <dbReference type="Proteomes" id="UP000179242"/>
    </source>
</evidence>
<sequence length="252" mass="28078">MDRDKRLDELQQKLGLSFFNKTLLSQSLTHSSFANEANVPDNERLEFLGDAVIKLAISEYLFNKFPTRPEGDLTKIRAAVISDDTLAKIAEKINLGEYLSISENERAGGGARRKSNIANAFEALIGAMYLDAGIGKSRDFLVHHLSSEIETVSQVGYIVDFKSTLQEFAQKRKWELPRYIVLSETGPRHNKTFNIGVKIRGRILGKGSGPNKKEAEQKAATQALAVLKKKEEGVAARVKGIVKKVTKTKWIF</sequence>
<keyword evidence="13 15" id="KW-0460">Magnesium</keyword>
<keyword evidence="9 15" id="KW-0540">Nuclease</keyword>
<evidence type="ECO:0000256" key="12">
    <source>
        <dbReference type="ARBA" id="ARBA00022801"/>
    </source>
</evidence>
<evidence type="ECO:0000259" key="17">
    <source>
        <dbReference type="PROSITE" id="PS50142"/>
    </source>
</evidence>
<feature type="binding site" evidence="15">
    <location>
        <position position="46"/>
    </location>
    <ligand>
        <name>Mg(2+)</name>
        <dbReference type="ChEBI" id="CHEBI:18420"/>
    </ligand>
</feature>
<evidence type="ECO:0000256" key="15">
    <source>
        <dbReference type="HAMAP-Rule" id="MF_00104"/>
    </source>
</evidence>
<evidence type="ECO:0000256" key="6">
    <source>
        <dbReference type="ARBA" id="ARBA00022552"/>
    </source>
</evidence>
<dbReference type="SMART" id="SM00358">
    <property type="entry name" value="DSRM"/>
    <property type="match status" value="1"/>
</dbReference>
<feature type="active site" evidence="15">
    <location>
        <position position="50"/>
    </location>
</feature>
<dbReference type="EC" id="3.1.26.3" evidence="15"/>
<comment type="cofactor">
    <cofactor evidence="15">
        <name>Mg(2+)</name>
        <dbReference type="ChEBI" id="CHEBI:18420"/>
    </cofactor>
</comment>
<dbReference type="CDD" id="cd10845">
    <property type="entry name" value="DSRM_RNAse_III_family"/>
    <property type="match status" value="1"/>
</dbReference>
<dbReference type="Pfam" id="PF00035">
    <property type="entry name" value="dsrm"/>
    <property type="match status" value="1"/>
</dbReference>
<evidence type="ECO:0000256" key="14">
    <source>
        <dbReference type="ARBA" id="ARBA00022884"/>
    </source>
</evidence>
<dbReference type="Gene3D" id="1.10.1520.10">
    <property type="entry name" value="Ribonuclease III domain"/>
    <property type="match status" value="1"/>
</dbReference>
<evidence type="ECO:0000256" key="13">
    <source>
        <dbReference type="ARBA" id="ARBA00022842"/>
    </source>
</evidence>
<dbReference type="PROSITE" id="PS50142">
    <property type="entry name" value="RNASE_3_2"/>
    <property type="match status" value="1"/>
</dbReference>
<proteinExistence type="inferred from homology"/>
<dbReference type="GO" id="GO:0006397">
    <property type="term" value="P:mRNA processing"/>
    <property type="evidence" value="ECO:0007669"/>
    <property type="project" value="UniProtKB-UniRule"/>
</dbReference>
<keyword evidence="12 15" id="KW-0378">Hydrolase</keyword>
<dbReference type="SUPFAM" id="SSF69065">
    <property type="entry name" value="RNase III domain-like"/>
    <property type="match status" value="1"/>
</dbReference>
<accession>A0A1F4U4Z2</accession>
<evidence type="ECO:0000256" key="4">
    <source>
        <dbReference type="ARBA" id="ARBA00011738"/>
    </source>
</evidence>
<keyword evidence="11 15" id="KW-0255">Endonuclease</keyword>
<evidence type="ECO:0000256" key="8">
    <source>
        <dbReference type="ARBA" id="ARBA00022694"/>
    </source>
</evidence>
<dbReference type="PANTHER" id="PTHR11207">
    <property type="entry name" value="RIBONUCLEASE III"/>
    <property type="match status" value="1"/>
</dbReference>
<dbReference type="PANTHER" id="PTHR11207:SF0">
    <property type="entry name" value="RIBONUCLEASE 3"/>
    <property type="match status" value="1"/>
</dbReference>
<comment type="catalytic activity">
    <reaction evidence="1 15">
        <text>Endonucleolytic cleavage to 5'-phosphomonoester.</text>
        <dbReference type="EC" id="3.1.26.3"/>
    </reaction>
</comment>
<comment type="subunit">
    <text evidence="4 15">Homodimer.</text>
</comment>
<dbReference type="GO" id="GO:0019843">
    <property type="term" value="F:rRNA binding"/>
    <property type="evidence" value="ECO:0007669"/>
    <property type="project" value="UniProtKB-KW"/>
</dbReference>
<dbReference type="NCBIfam" id="TIGR02191">
    <property type="entry name" value="RNaseIII"/>
    <property type="match status" value="1"/>
</dbReference>
<evidence type="ECO:0000256" key="9">
    <source>
        <dbReference type="ARBA" id="ARBA00022722"/>
    </source>
</evidence>
<dbReference type="Pfam" id="PF14622">
    <property type="entry name" value="Ribonucleas_3_3"/>
    <property type="match status" value="1"/>
</dbReference>
<keyword evidence="14 15" id="KW-0694">RNA-binding</keyword>
<evidence type="ECO:0000256" key="5">
    <source>
        <dbReference type="ARBA" id="ARBA00022490"/>
    </source>
</evidence>
<evidence type="ECO:0000256" key="1">
    <source>
        <dbReference type="ARBA" id="ARBA00000109"/>
    </source>
</evidence>
<dbReference type="GO" id="GO:0046872">
    <property type="term" value="F:metal ion binding"/>
    <property type="evidence" value="ECO:0007669"/>
    <property type="project" value="UniProtKB-KW"/>
</dbReference>
<keyword evidence="10 15" id="KW-0479">Metal-binding</keyword>
<evidence type="ECO:0000313" key="18">
    <source>
        <dbReference type="EMBL" id="OGC40002.1"/>
    </source>
</evidence>
<dbReference type="GO" id="GO:0042802">
    <property type="term" value="F:identical protein binding"/>
    <property type="evidence" value="ECO:0007669"/>
    <property type="project" value="UniProtKB-ARBA"/>
</dbReference>
<keyword evidence="7 15" id="KW-0507">mRNA processing</keyword>
<name>A0A1F4U4Z2_UNCSA</name>
<comment type="caution">
    <text evidence="18">The sequence shown here is derived from an EMBL/GenBank/DDBJ whole genome shotgun (WGS) entry which is preliminary data.</text>
</comment>
<dbReference type="InterPro" id="IPR014720">
    <property type="entry name" value="dsRBD_dom"/>
</dbReference>
<evidence type="ECO:0000256" key="2">
    <source>
        <dbReference type="ARBA" id="ARBA00004496"/>
    </source>
</evidence>
<comment type="function">
    <text evidence="15">Digests double-stranded RNA. Involved in the processing of primary rRNA transcript to yield the immediate precursors to the large and small rRNAs (23S and 16S). Processes some mRNAs, and tRNAs when they are encoded in the rRNA operon. Processes pre-crRNA and tracrRNA of type II CRISPR loci if present in the organism.</text>
</comment>
<evidence type="ECO:0000256" key="3">
    <source>
        <dbReference type="ARBA" id="ARBA00010183"/>
    </source>
</evidence>
<dbReference type="Gene3D" id="3.30.160.20">
    <property type="match status" value="1"/>
</dbReference>
<dbReference type="FunFam" id="3.30.160.20:FF:000003">
    <property type="entry name" value="Ribonuclease 3"/>
    <property type="match status" value="1"/>
</dbReference>
<dbReference type="GO" id="GO:0008033">
    <property type="term" value="P:tRNA processing"/>
    <property type="evidence" value="ECO:0007669"/>
    <property type="project" value="UniProtKB-KW"/>
</dbReference>
<keyword evidence="8 15" id="KW-0819">tRNA processing</keyword>
<feature type="active site" evidence="15">
    <location>
        <position position="122"/>
    </location>
</feature>
<dbReference type="Proteomes" id="UP000179242">
    <property type="component" value="Unassembled WGS sequence"/>
</dbReference>
<gene>
    <name evidence="15" type="primary">rnc</name>
    <name evidence="18" type="ORF">A2438_05780</name>
</gene>
<dbReference type="GO" id="GO:0005737">
    <property type="term" value="C:cytoplasm"/>
    <property type="evidence" value="ECO:0007669"/>
    <property type="project" value="UniProtKB-SubCell"/>
</dbReference>
<evidence type="ECO:0000256" key="7">
    <source>
        <dbReference type="ARBA" id="ARBA00022664"/>
    </source>
</evidence>
<evidence type="ECO:0000256" key="10">
    <source>
        <dbReference type="ARBA" id="ARBA00022723"/>
    </source>
</evidence>
<evidence type="ECO:0000256" key="11">
    <source>
        <dbReference type="ARBA" id="ARBA00022759"/>
    </source>
</evidence>
<evidence type="ECO:0000259" key="16">
    <source>
        <dbReference type="PROSITE" id="PS50137"/>
    </source>
</evidence>
<dbReference type="AlphaFoldDB" id="A0A1F4U4Z2"/>
<dbReference type="PROSITE" id="PS50137">
    <property type="entry name" value="DS_RBD"/>
    <property type="match status" value="1"/>
</dbReference>
<comment type="similarity">
    <text evidence="3">Belongs to the ribonuclease III family.</text>
</comment>
<keyword evidence="5 15" id="KW-0963">Cytoplasm</keyword>
<protein>
    <recommendedName>
        <fullName evidence="15">Ribonuclease 3</fullName>
        <ecNumber evidence="15">3.1.26.3</ecNumber>
    </recommendedName>
    <alternativeName>
        <fullName evidence="15">Ribonuclease III</fullName>
        <shortName evidence="15">RNase III</shortName>
    </alternativeName>
</protein>
<dbReference type="GO" id="GO:0004525">
    <property type="term" value="F:ribonuclease III activity"/>
    <property type="evidence" value="ECO:0007669"/>
    <property type="project" value="UniProtKB-UniRule"/>
</dbReference>
<feature type="binding site" evidence="15">
    <location>
        <position position="122"/>
    </location>
    <ligand>
        <name>Mg(2+)</name>
        <dbReference type="ChEBI" id="CHEBI:18420"/>
    </ligand>
</feature>
<dbReference type="EMBL" id="MEUJ01000005">
    <property type="protein sequence ID" value="OGC40002.1"/>
    <property type="molecule type" value="Genomic_DNA"/>
</dbReference>
<dbReference type="PROSITE" id="PS00517">
    <property type="entry name" value="RNASE_3_1"/>
    <property type="match status" value="1"/>
</dbReference>